<keyword evidence="1" id="KW-0812">Transmembrane</keyword>
<comment type="similarity">
    <text evidence="1">Belongs to the TonB-dependent receptor family.</text>
</comment>
<dbReference type="GO" id="GO:0009279">
    <property type="term" value="C:cell outer membrane"/>
    <property type="evidence" value="ECO:0007669"/>
    <property type="project" value="UniProtKB-SubCell"/>
</dbReference>
<name>A0AAN5ALF6_9BACT</name>
<evidence type="ECO:0000259" key="3">
    <source>
        <dbReference type="Pfam" id="PF07715"/>
    </source>
</evidence>
<dbReference type="InterPro" id="IPR023997">
    <property type="entry name" value="TonB-dep_OMP_SusC/RagA_CS"/>
</dbReference>
<protein>
    <recommendedName>
        <fullName evidence="3">TonB-dependent receptor plug domain-containing protein</fullName>
    </recommendedName>
</protein>
<proteinExistence type="inferred from homology"/>
<reference evidence="4 5" key="1">
    <citation type="submission" date="2021-12" db="EMBL/GenBank/DDBJ databases">
        <title>Genome sequencing of bacteria with rrn-lacking chromosome and rrn-plasmid.</title>
        <authorList>
            <person name="Anda M."/>
            <person name="Iwasaki W."/>
        </authorList>
    </citation>
    <scope>NUCLEOTIDE SEQUENCE [LARGE SCALE GENOMIC DNA]</scope>
    <source>
        <strain evidence="4 5">NBRC 15940</strain>
    </source>
</reference>
<keyword evidence="2" id="KW-0732">Signal</keyword>
<keyword evidence="1" id="KW-1134">Transmembrane beta strand</keyword>
<dbReference type="FunFam" id="2.170.130.10:FF:000008">
    <property type="entry name" value="SusC/RagA family TonB-linked outer membrane protein"/>
    <property type="match status" value="1"/>
</dbReference>
<evidence type="ECO:0000313" key="5">
    <source>
        <dbReference type="Proteomes" id="UP001310022"/>
    </source>
</evidence>
<evidence type="ECO:0000256" key="2">
    <source>
        <dbReference type="SAM" id="SignalP"/>
    </source>
</evidence>
<dbReference type="InterPro" id="IPR012910">
    <property type="entry name" value="Plug_dom"/>
</dbReference>
<gene>
    <name evidence="4" type="ORF">PEDI_33390</name>
</gene>
<keyword evidence="1" id="KW-0813">Transport</keyword>
<dbReference type="SUPFAM" id="SSF49464">
    <property type="entry name" value="Carboxypeptidase regulatory domain-like"/>
    <property type="match status" value="1"/>
</dbReference>
<dbReference type="InterPro" id="IPR039426">
    <property type="entry name" value="TonB-dep_rcpt-like"/>
</dbReference>
<keyword evidence="5" id="KW-1185">Reference proteome</keyword>
<dbReference type="NCBIfam" id="TIGR04056">
    <property type="entry name" value="OMP_RagA_SusC"/>
    <property type="match status" value="1"/>
</dbReference>
<keyword evidence="1" id="KW-0998">Cell outer membrane</keyword>
<dbReference type="InterPro" id="IPR023996">
    <property type="entry name" value="TonB-dep_OMP_SusC/RagA"/>
</dbReference>
<dbReference type="EMBL" id="BQKE01000002">
    <property type="protein sequence ID" value="GJM62787.1"/>
    <property type="molecule type" value="Genomic_DNA"/>
</dbReference>
<sequence length="680" mass="75546">MRLKYCSAIRISLLRMSLFGLMMLLHFSAFAQNQISGRVTDPNGEAIIGVNVVEKGTTNGTITDFDGNYQFQVSSGATITASFIGYTTEEMVVGNQSKIDFVLQEDVEELEEVIVIGYGVQKKSVVTGSIASIKAEEISATPAPNISQALQGRSPGVTVSNASGQPGAGINVRVRGVGTTGNAQPLYIVDGMQVDDISFLNPTDIESMEVLKDAASGAIYGSRAANGVVLISTKKGQKGRLVLSYDGYMGVQSPWKHADLLGAQDYMMIHNETALNDGKAAHFSPEFMATNQTDTDWQSEIFNKAAMMMNHQFMLSGGNDASTYSASIGYFGQDGIVGPSEKSNFQRFSMRLNSTHQLNKKVKVGQNLTFTNNRSAGIREDDIYFSPLTFALLHDPLTPVIETDKARLEEIKNMSPTAFRNANGEYYGISQHNMRDNVNPVAAIDNTFNAVENRMLIGNFFGDLDITKAFKIHTDFGFDFRNNNIRNYTPEGTYNNDRIYFVNDASNRMTNMFNWQWETYAAYDKAFGGHHLNVVAGTTLQRFTNQWMEGTRTNINPSGWDYAWLNNGADDDTQKVQGMFIESRLMSFFTRANWDYKEKYMLSATVRADGSTRFGSNNRFGYFPSISAGWLISNEKFFSSTTINHLKLRGSWGKVGNQEIGNFRYMSAINQTIPYVIRVC</sequence>
<comment type="subcellular location">
    <subcellularLocation>
        <location evidence="1">Cell outer membrane</location>
        <topology evidence="1">Multi-pass membrane protein</topology>
    </subcellularLocation>
</comment>
<feature type="chain" id="PRO_5042820899" description="TonB-dependent receptor plug domain-containing protein" evidence="2">
    <location>
        <begin position="32"/>
        <end position="680"/>
    </location>
</feature>
<dbReference type="Gene3D" id="2.60.40.1120">
    <property type="entry name" value="Carboxypeptidase-like, regulatory domain"/>
    <property type="match status" value="1"/>
</dbReference>
<dbReference type="Proteomes" id="UP001310022">
    <property type="component" value="Unassembled WGS sequence"/>
</dbReference>
<dbReference type="Pfam" id="PF07715">
    <property type="entry name" value="Plug"/>
    <property type="match status" value="1"/>
</dbReference>
<organism evidence="4 5">
    <name type="scientific">Persicobacter diffluens</name>
    <dbReference type="NCBI Taxonomy" id="981"/>
    <lineage>
        <taxon>Bacteria</taxon>
        <taxon>Pseudomonadati</taxon>
        <taxon>Bacteroidota</taxon>
        <taxon>Cytophagia</taxon>
        <taxon>Cytophagales</taxon>
        <taxon>Persicobacteraceae</taxon>
        <taxon>Persicobacter</taxon>
    </lineage>
</organism>
<dbReference type="InterPro" id="IPR037066">
    <property type="entry name" value="Plug_dom_sf"/>
</dbReference>
<dbReference type="Pfam" id="PF13715">
    <property type="entry name" value="CarbopepD_reg_2"/>
    <property type="match status" value="1"/>
</dbReference>
<evidence type="ECO:0000256" key="1">
    <source>
        <dbReference type="PROSITE-ProRule" id="PRU01360"/>
    </source>
</evidence>
<dbReference type="PROSITE" id="PS52016">
    <property type="entry name" value="TONB_DEPENDENT_REC_3"/>
    <property type="match status" value="1"/>
</dbReference>
<dbReference type="AlphaFoldDB" id="A0AAN5ALF6"/>
<evidence type="ECO:0000313" key="4">
    <source>
        <dbReference type="EMBL" id="GJM62787.1"/>
    </source>
</evidence>
<keyword evidence="1" id="KW-0472">Membrane</keyword>
<dbReference type="NCBIfam" id="TIGR04057">
    <property type="entry name" value="SusC_RagA_signa"/>
    <property type="match status" value="1"/>
</dbReference>
<dbReference type="Gene3D" id="2.170.130.10">
    <property type="entry name" value="TonB-dependent receptor, plug domain"/>
    <property type="match status" value="1"/>
</dbReference>
<dbReference type="RefSeq" id="WP_338238025.1">
    <property type="nucleotide sequence ID" value="NZ_BQKE01000002.1"/>
</dbReference>
<dbReference type="InterPro" id="IPR008969">
    <property type="entry name" value="CarboxyPept-like_regulatory"/>
</dbReference>
<dbReference type="SUPFAM" id="SSF56935">
    <property type="entry name" value="Porins"/>
    <property type="match status" value="1"/>
</dbReference>
<comment type="caution">
    <text evidence="4">The sequence shown here is derived from an EMBL/GenBank/DDBJ whole genome shotgun (WGS) entry which is preliminary data.</text>
</comment>
<feature type="domain" description="TonB-dependent receptor plug" evidence="3">
    <location>
        <begin position="124"/>
        <end position="228"/>
    </location>
</feature>
<feature type="signal peptide" evidence="2">
    <location>
        <begin position="1"/>
        <end position="31"/>
    </location>
</feature>
<accession>A0AAN5ALF6</accession>